<keyword evidence="2" id="KW-1185">Reference proteome</keyword>
<dbReference type="Proteomes" id="UP001056535">
    <property type="component" value="Chromosome"/>
</dbReference>
<dbReference type="EMBL" id="CP099490">
    <property type="protein sequence ID" value="USQ74776.1"/>
    <property type="molecule type" value="Genomic_DNA"/>
</dbReference>
<gene>
    <name evidence="1" type="ORF">NF557_08810</name>
</gene>
<evidence type="ECO:0000313" key="2">
    <source>
        <dbReference type="Proteomes" id="UP001056535"/>
    </source>
</evidence>
<evidence type="ECO:0000313" key="1">
    <source>
        <dbReference type="EMBL" id="USQ74776.1"/>
    </source>
</evidence>
<protein>
    <recommendedName>
        <fullName evidence="3">AAA domain-containing protein</fullName>
    </recommendedName>
</protein>
<accession>A0ABY4YDE0</accession>
<sequence>MRLYSTDEAMSRHADRMCPAQAPLLAAFRTMDMDQRWCQRSPEQMLETFHWFAGEGFGLIVEDLLALPREPVIVEGFRLLPRLVAPLSAAGRSVWLLATPEFRRKAFATRGSLWQIANRTSNPELALSNLLERDRLFTNQLTTEVETRGLRAVEVDVELTTEELMTRVRQALE</sequence>
<name>A0ABY4YDE0_9MICO</name>
<evidence type="ECO:0008006" key="3">
    <source>
        <dbReference type="Google" id="ProtNLM"/>
    </source>
</evidence>
<reference evidence="1" key="1">
    <citation type="submission" date="2022-06" db="EMBL/GenBank/DDBJ databases">
        <title>Ornithinimicrobium JY.X270.</title>
        <authorList>
            <person name="Huang Y."/>
        </authorList>
    </citation>
    <scope>NUCLEOTIDE SEQUENCE</scope>
    <source>
        <strain evidence="1">JY.X270</strain>
    </source>
</reference>
<proteinExistence type="predicted"/>
<organism evidence="1 2">
    <name type="scientific">Ornithinimicrobium cryptoxanthini</name>
    <dbReference type="NCBI Taxonomy" id="2934161"/>
    <lineage>
        <taxon>Bacteria</taxon>
        <taxon>Bacillati</taxon>
        <taxon>Actinomycetota</taxon>
        <taxon>Actinomycetes</taxon>
        <taxon>Micrococcales</taxon>
        <taxon>Ornithinimicrobiaceae</taxon>
        <taxon>Ornithinimicrobium</taxon>
    </lineage>
</organism>